<reference evidence="1" key="3">
    <citation type="submission" date="2020-12" db="UniProtKB">
        <authorList>
            <consortium name="EnsemblPlants"/>
        </authorList>
    </citation>
    <scope>IDENTIFICATION</scope>
</reference>
<gene>
    <name evidence="1" type="primary">LOC112293985</name>
</gene>
<dbReference type="EnsemblPlants" id="Pp3c17_5720V3.6">
    <property type="protein sequence ID" value="PAC:32906656.CDS.1"/>
    <property type="gene ID" value="Pp3c17_5720"/>
</dbReference>
<proteinExistence type="predicted"/>
<dbReference type="Gramene" id="Pp3c17_5720V3.6">
    <property type="protein sequence ID" value="PAC:32906656.CDS.1"/>
    <property type="gene ID" value="Pp3c17_5720"/>
</dbReference>
<sequence length="58" mass="6476">MRVWPSGSRRIAVALRSSQQQQQHAYSPEVFVCCKTAEFRASSLLLGADITRSVPILE</sequence>
<protein>
    <submittedName>
        <fullName evidence="1">Uncharacterized protein</fullName>
    </submittedName>
</protein>
<dbReference type="Proteomes" id="UP000006727">
    <property type="component" value="Chromosome 17"/>
</dbReference>
<evidence type="ECO:0000313" key="1">
    <source>
        <dbReference type="EnsemblPlants" id="PAC:32906656.CDS.1"/>
    </source>
</evidence>
<evidence type="ECO:0000313" key="2">
    <source>
        <dbReference type="Proteomes" id="UP000006727"/>
    </source>
</evidence>
<reference evidence="1 2" key="1">
    <citation type="journal article" date="2008" name="Science">
        <title>The Physcomitrella genome reveals evolutionary insights into the conquest of land by plants.</title>
        <authorList>
            <person name="Rensing S."/>
            <person name="Lang D."/>
            <person name="Zimmer A."/>
            <person name="Terry A."/>
            <person name="Salamov A."/>
            <person name="Shapiro H."/>
            <person name="Nishiyama T."/>
            <person name="Perroud P.-F."/>
            <person name="Lindquist E."/>
            <person name="Kamisugi Y."/>
            <person name="Tanahashi T."/>
            <person name="Sakakibara K."/>
            <person name="Fujita T."/>
            <person name="Oishi K."/>
            <person name="Shin-I T."/>
            <person name="Kuroki Y."/>
            <person name="Toyoda A."/>
            <person name="Suzuki Y."/>
            <person name="Hashimoto A."/>
            <person name="Yamaguchi K."/>
            <person name="Sugano A."/>
            <person name="Kohara Y."/>
            <person name="Fujiyama A."/>
            <person name="Anterola A."/>
            <person name="Aoki S."/>
            <person name="Ashton N."/>
            <person name="Barbazuk W.B."/>
            <person name="Barker E."/>
            <person name="Bennetzen J."/>
            <person name="Bezanilla M."/>
            <person name="Blankenship R."/>
            <person name="Cho S.H."/>
            <person name="Dutcher S."/>
            <person name="Estelle M."/>
            <person name="Fawcett J.A."/>
            <person name="Gundlach H."/>
            <person name="Hanada K."/>
            <person name="Heyl A."/>
            <person name="Hicks K.A."/>
            <person name="Hugh J."/>
            <person name="Lohr M."/>
            <person name="Mayer K."/>
            <person name="Melkozernov A."/>
            <person name="Murata T."/>
            <person name="Nelson D."/>
            <person name="Pils B."/>
            <person name="Prigge M."/>
            <person name="Reiss B."/>
            <person name="Renner T."/>
            <person name="Rombauts S."/>
            <person name="Rushton P."/>
            <person name="Sanderfoot A."/>
            <person name="Schween G."/>
            <person name="Shiu S.-H."/>
            <person name="Stueber K."/>
            <person name="Theodoulou F.L."/>
            <person name="Tu H."/>
            <person name="Van de Peer Y."/>
            <person name="Verrier P.J."/>
            <person name="Waters E."/>
            <person name="Wood A."/>
            <person name="Yang L."/>
            <person name="Cove D."/>
            <person name="Cuming A."/>
            <person name="Hasebe M."/>
            <person name="Lucas S."/>
            <person name="Mishler D.B."/>
            <person name="Reski R."/>
            <person name="Grigoriev I."/>
            <person name="Quatrano R.S."/>
            <person name="Boore J.L."/>
        </authorList>
    </citation>
    <scope>NUCLEOTIDE SEQUENCE [LARGE SCALE GENOMIC DNA]</scope>
    <source>
        <strain evidence="1 2">cv. Gransden 2004</strain>
    </source>
</reference>
<dbReference type="EMBL" id="ABEU02000017">
    <property type="status" value="NOT_ANNOTATED_CDS"/>
    <property type="molecule type" value="Genomic_DNA"/>
</dbReference>
<reference evidence="1 2" key="2">
    <citation type="journal article" date="2018" name="Plant J.">
        <title>The Physcomitrella patens chromosome-scale assembly reveals moss genome structure and evolution.</title>
        <authorList>
            <person name="Lang D."/>
            <person name="Ullrich K.K."/>
            <person name="Murat F."/>
            <person name="Fuchs J."/>
            <person name="Jenkins J."/>
            <person name="Haas F.B."/>
            <person name="Piednoel M."/>
            <person name="Gundlach H."/>
            <person name="Van Bel M."/>
            <person name="Meyberg R."/>
            <person name="Vives C."/>
            <person name="Morata J."/>
            <person name="Symeonidi A."/>
            <person name="Hiss M."/>
            <person name="Muchero W."/>
            <person name="Kamisugi Y."/>
            <person name="Saleh O."/>
            <person name="Blanc G."/>
            <person name="Decker E.L."/>
            <person name="van Gessel N."/>
            <person name="Grimwood J."/>
            <person name="Hayes R.D."/>
            <person name="Graham S.W."/>
            <person name="Gunter L.E."/>
            <person name="McDaniel S.F."/>
            <person name="Hoernstein S.N.W."/>
            <person name="Larsson A."/>
            <person name="Li F.W."/>
            <person name="Perroud P.F."/>
            <person name="Phillips J."/>
            <person name="Ranjan P."/>
            <person name="Rokshar D.S."/>
            <person name="Rothfels C.J."/>
            <person name="Schneider L."/>
            <person name="Shu S."/>
            <person name="Stevenson D.W."/>
            <person name="Thummler F."/>
            <person name="Tillich M."/>
            <person name="Villarreal Aguilar J.C."/>
            <person name="Widiez T."/>
            <person name="Wong G.K."/>
            <person name="Wymore A."/>
            <person name="Zhang Y."/>
            <person name="Zimmer A.D."/>
            <person name="Quatrano R.S."/>
            <person name="Mayer K.F.X."/>
            <person name="Goodstein D."/>
            <person name="Casacuberta J.M."/>
            <person name="Vandepoele K."/>
            <person name="Reski R."/>
            <person name="Cuming A.C."/>
            <person name="Tuskan G.A."/>
            <person name="Maumus F."/>
            <person name="Salse J."/>
            <person name="Schmutz J."/>
            <person name="Rensing S.A."/>
        </authorList>
    </citation>
    <scope>NUCLEOTIDE SEQUENCE [LARGE SCALE GENOMIC DNA]</scope>
    <source>
        <strain evidence="1 2">cv. Gransden 2004</strain>
    </source>
</reference>
<keyword evidence="2" id="KW-1185">Reference proteome</keyword>
<organism evidence="1 2">
    <name type="scientific">Physcomitrium patens</name>
    <name type="common">Spreading-leaved earth moss</name>
    <name type="synonym">Physcomitrella patens</name>
    <dbReference type="NCBI Taxonomy" id="3218"/>
    <lineage>
        <taxon>Eukaryota</taxon>
        <taxon>Viridiplantae</taxon>
        <taxon>Streptophyta</taxon>
        <taxon>Embryophyta</taxon>
        <taxon>Bryophyta</taxon>
        <taxon>Bryophytina</taxon>
        <taxon>Bryopsida</taxon>
        <taxon>Funariidae</taxon>
        <taxon>Funariales</taxon>
        <taxon>Funariaceae</taxon>
        <taxon>Physcomitrium</taxon>
    </lineage>
</organism>
<accession>A0A7I3YYQ2</accession>
<dbReference type="AlphaFoldDB" id="A0A7I3YYQ2"/>
<name>A0A7I3YYQ2_PHYPA</name>